<gene>
    <name evidence="5" type="ORF">BDY21DRAFT_283163</name>
</gene>
<organism evidence="5 6">
    <name type="scientific">Lineolata rhizophorae</name>
    <dbReference type="NCBI Taxonomy" id="578093"/>
    <lineage>
        <taxon>Eukaryota</taxon>
        <taxon>Fungi</taxon>
        <taxon>Dikarya</taxon>
        <taxon>Ascomycota</taxon>
        <taxon>Pezizomycotina</taxon>
        <taxon>Dothideomycetes</taxon>
        <taxon>Dothideomycetes incertae sedis</taxon>
        <taxon>Lineolatales</taxon>
        <taxon>Lineolataceae</taxon>
        <taxon>Lineolata</taxon>
    </lineage>
</organism>
<comment type="similarity">
    <text evidence="2 4">Belongs to the eukaryotic RPB8 RNA polymerase subunit family.</text>
</comment>
<dbReference type="GO" id="GO:0005665">
    <property type="term" value="C:RNA polymerase II, core complex"/>
    <property type="evidence" value="ECO:0007669"/>
    <property type="project" value="UniProtKB-UniRule"/>
</dbReference>
<dbReference type="FunFam" id="2.40.50.140:FF:000191">
    <property type="entry name" value="DNA-directed RNA polymerases I, II, and III subunit RPABC3"/>
    <property type="match status" value="1"/>
</dbReference>
<keyword evidence="5" id="KW-0804">Transcription</keyword>
<keyword evidence="5" id="KW-0240">DNA-directed RNA polymerase</keyword>
<comment type="function">
    <text evidence="4">DNA-dependent RNA polymerase catalyzes the transcription of DNA into RNA using the four ribonucleoside triphosphates as substrates. Common component of RNA polymerases I, II and III which synthesize ribosomal RNA precursors, mRNA precursors and many functional non-coding RNAs, and small RNAs, such as 5S rRNA and tRNAs, respectively.</text>
</comment>
<name>A0A6A6P5Z5_9PEZI</name>
<comment type="subcellular location">
    <subcellularLocation>
        <location evidence="1">Nucleus</location>
    </subcellularLocation>
</comment>
<dbReference type="InterPro" id="IPR005570">
    <property type="entry name" value="RPABC3"/>
</dbReference>
<dbReference type="SMART" id="SM00658">
    <property type="entry name" value="RPOL8c"/>
    <property type="match status" value="1"/>
</dbReference>
<keyword evidence="3 4" id="KW-0539">Nucleus</keyword>
<dbReference type="PIRSF" id="PIRSF000779">
    <property type="entry name" value="RNA_pol_Rpb8"/>
    <property type="match status" value="1"/>
</dbReference>
<dbReference type="Proteomes" id="UP000799766">
    <property type="component" value="Unassembled WGS sequence"/>
</dbReference>
<dbReference type="SUPFAM" id="SSF50249">
    <property type="entry name" value="Nucleic acid-binding proteins"/>
    <property type="match status" value="1"/>
</dbReference>
<accession>A0A6A6P5Z5</accession>
<dbReference type="GO" id="GO:0005666">
    <property type="term" value="C:RNA polymerase III complex"/>
    <property type="evidence" value="ECO:0007669"/>
    <property type="project" value="TreeGrafter"/>
</dbReference>
<dbReference type="GO" id="GO:0006351">
    <property type="term" value="P:DNA-templated transcription"/>
    <property type="evidence" value="ECO:0007669"/>
    <property type="project" value="UniProtKB-UniRule"/>
</dbReference>
<dbReference type="GO" id="GO:0005736">
    <property type="term" value="C:RNA polymerase I complex"/>
    <property type="evidence" value="ECO:0007669"/>
    <property type="project" value="TreeGrafter"/>
</dbReference>
<proteinExistence type="inferred from homology"/>
<dbReference type="PANTHER" id="PTHR10917">
    <property type="entry name" value="DNA-DIRECTED RNA POLYMERASES I, II, AND III SUBUNIT RPABC3"/>
    <property type="match status" value="1"/>
</dbReference>
<dbReference type="GO" id="GO:0003899">
    <property type="term" value="F:DNA-directed RNA polymerase activity"/>
    <property type="evidence" value="ECO:0007669"/>
    <property type="project" value="UniProtKB-UniRule"/>
</dbReference>
<evidence type="ECO:0000256" key="3">
    <source>
        <dbReference type="ARBA" id="ARBA00023242"/>
    </source>
</evidence>
<dbReference type="InterPro" id="IPR012340">
    <property type="entry name" value="NA-bd_OB-fold"/>
</dbReference>
<sequence>MSDSQLYEETFSITAINNQKYDRVSRISGTSSDNTTIMTLDINHELYPVAVGDTLQLVLASTLNLDGTKPEKGWREFKREEANLSDHFDYVCHGKVYRFDEGEGDMIKVFVSFGGLLLYIEGPYKKLTPLRIDYVYLLMKK</sequence>
<evidence type="ECO:0000313" key="6">
    <source>
        <dbReference type="Proteomes" id="UP000799766"/>
    </source>
</evidence>
<dbReference type="PANTHER" id="PTHR10917:SF0">
    <property type="entry name" value="DNA-DIRECTED RNA POLYMERASES I, II, AND III SUBUNIT RPABC3"/>
    <property type="match status" value="1"/>
</dbReference>
<protein>
    <recommendedName>
        <fullName evidence="4">DNA-directed RNA polymerases I, II, and III subunit RPABC3</fullName>
    </recommendedName>
</protein>
<dbReference type="Pfam" id="PF03870">
    <property type="entry name" value="RNA_pol_Rpb8"/>
    <property type="match status" value="1"/>
</dbReference>
<dbReference type="AlphaFoldDB" id="A0A6A6P5Z5"/>
<evidence type="ECO:0000256" key="4">
    <source>
        <dbReference type="PIRNR" id="PIRNR000779"/>
    </source>
</evidence>
<keyword evidence="6" id="KW-1185">Reference proteome</keyword>
<dbReference type="Gene3D" id="2.40.50.140">
    <property type="entry name" value="Nucleic acid-binding proteins"/>
    <property type="match status" value="1"/>
</dbReference>
<evidence type="ECO:0000256" key="1">
    <source>
        <dbReference type="ARBA" id="ARBA00004123"/>
    </source>
</evidence>
<reference evidence="5" key="1">
    <citation type="journal article" date="2020" name="Stud. Mycol.">
        <title>101 Dothideomycetes genomes: a test case for predicting lifestyles and emergence of pathogens.</title>
        <authorList>
            <person name="Haridas S."/>
            <person name="Albert R."/>
            <person name="Binder M."/>
            <person name="Bloem J."/>
            <person name="Labutti K."/>
            <person name="Salamov A."/>
            <person name="Andreopoulos B."/>
            <person name="Baker S."/>
            <person name="Barry K."/>
            <person name="Bills G."/>
            <person name="Bluhm B."/>
            <person name="Cannon C."/>
            <person name="Castanera R."/>
            <person name="Culley D."/>
            <person name="Daum C."/>
            <person name="Ezra D."/>
            <person name="Gonzalez J."/>
            <person name="Henrissat B."/>
            <person name="Kuo A."/>
            <person name="Liang C."/>
            <person name="Lipzen A."/>
            <person name="Lutzoni F."/>
            <person name="Magnuson J."/>
            <person name="Mondo S."/>
            <person name="Nolan M."/>
            <person name="Ohm R."/>
            <person name="Pangilinan J."/>
            <person name="Park H.-J."/>
            <person name="Ramirez L."/>
            <person name="Alfaro M."/>
            <person name="Sun H."/>
            <person name="Tritt A."/>
            <person name="Yoshinaga Y."/>
            <person name="Zwiers L.-H."/>
            <person name="Turgeon B."/>
            <person name="Goodwin S."/>
            <person name="Spatafora J."/>
            <person name="Crous P."/>
            <person name="Grigoriev I."/>
        </authorList>
    </citation>
    <scope>NUCLEOTIDE SEQUENCE</scope>
    <source>
        <strain evidence="5">ATCC 16933</strain>
    </source>
</reference>
<dbReference type="EMBL" id="MU001676">
    <property type="protein sequence ID" value="KAF2459244.1"/>
    <property type="molecule type" value="Genomic_DNA"/>
</dbReference>
<evidence type="ECO:0000313" key="5">
    <source>
        <dbReference type="EMBL" id="KAF2459244.1"/>
    </source>
</evidence>
<dbReference type="OrthoDB" id="20018at2759"/>
<evidence type="ECO:0000256" key="2">
    <source>
        <dbReference type="ARBA" id="ARBA00008912"/>
    </source>
</evidence>